<organism evidence="4 5">
    <name type="scientific">Tetrapisispora phaffii (strain ATCC 24235 / CBS 4417 / NBRC 1672 / NRRL Y-8282 / UCD 70-5)</name>
    <name type="common">Yeast</name>
    <name type="synonym">Fabospora phaffii</name>
    <dbReference type="NCBI Taxonomy" id="1071381"/>
    <lineage>
        <taxon>Eukaryota</taxon>
        <taxon>Fungi</taxon>
        <taxon>Dikarya</taxon>
        <taxon>Ascomycota</taxon>
        <taxon>Saccharomycotina</taxon>
        <taxon>Saccharomycetes</taxon>
        <taxon>Saccharomycetales</taxon>
        <taxon>Saccharomycetaceae</taxon>
        <taxon>Tetrapisispora</taxon>
    </lineage>
</organism>
<dbReference type="InterPro" id="IPR003094">
    <property type="entry name" value="6Pfruct_kin"/>
</dbReference>
<dbReference type="HOGENOM" id="CLU_1046545_0_0_1"/>
<gene>
    <name evidence="4" type="primary">TPHA0A00390</name>
    <name evidence="4" type="ordered locus">TPHA_0A00390</name>
</gene>
<dbReference type="GO" id="GO:0006003">
    <property type="term" value="P:fructose 2,6-bisphosphate metabolic process"/>
    <property type="evidence" value="ECO:0007669"/>
    <property type="project" value="EnsemblFungi"/>
</dbReference>
<evidence type="ECO:0000313" key="5">
    <source>
        <dbReference type="Proteomes" id="UP000005666"/>
    </source>
</evidence>
<dbReference type="OrthoDB" id="267323at2759"/>
<name>G8BMJ6_TETPH</name>
<dbReference type="SUPFAM" id="SSF52540">
    <property type="entry name" value="P-loop containing nucleoside triphosphate hydrolases"/>
    <property type="match status" value="1"/>
</dbReference>
<accession>G8BMJ6</accession>
<dbReference type="GO" id="GO:0005524">
    <property type="term" value="F:ATP binding"/>
    <property type="evidence" value="ECO:0007669"/>
    <property type="project" value="UniProtKB-KW"/>
</dbReference>
<dbReference type="InterPro" id="IPR027417">
    <property type="entry name" value="P-loop_NTPase"/>
</dbReference>
<dbReference type="EMBL" id="HE612856">
    <property type="protein sequence ID" value="CCE61124.1"/>
    <property type="molecule type" value="Genomic_DNA"/>
</dbReference>
<dbReference type="GeneID" id="11532330"/>
<dbReference type="GO" id="GO:0004331">
    <property type="term" value="F:fructose-2,6-bisphosphate 2-phosphatase activity"/>
    <property type="evidence" value="ECO:0007669"/>
    <property type="project" value="TreeGrafter"/>
</dbReference>
<dbReference type="Gene3D" id="3.40.50.300">
    <property type="entry name" value="P-loop containing nucleotide triphosphate hydrolases"/>
    <property type="match status" value="1"/>
</dbReference>
<dbReference type="PANTHER" id="PTHR10606:SF1">
    <property type="entry name" value="6-PHOSPHOFRUCTO-2-KINASE 2"/>
    <property type="match status" value="1"/>
</dbReference>
<dbReference type="GO" id="GO:0003873">
    <property type="term" value="F:6-phosphofructo-2-kinase activity"/>
    <property type="evidence" value="ECO:0007669"/>
    <property type="project" value="InterPro"/>
</dbReference>
<dbReference type="GO" id="GO:0006000">
    <property type="term" value="P:fructose metabolic process"/>
    <property type="evidence" value="ECO:0007669"/>
    <property type="project" value="InterPro"/>
</dbReference>
<dbReference type="STRING" id="1071381.G8BMJ6"/>
<dbReference type="eggNOG" id="KOG0234">
    <property type="taxonomic scope" value="Eukaryota"/>
</dbReference>
<dbReference type="InterPro" id="IPR013079">
    <property type="entry name" value="6Phosfructo_kin"/>
</dbReference>
<keyword evidence="1" id="KW-0547">Nucleotide-binding</keyword>
<dbReference type="Proteomes" id="UP000005666">
    <property type="component" value="Chromosome 1"/>
</dbReference>
<dbReference type="PANTHER" id="PTHR10606">
    <property type="entry name" value="6-PHOSPHOFRUCTO-2-KINASE/FRUCTOSE-2,6-BISPHOSPHATASE"/>
    <property type="match status" value="1"/>
</dbReference>
<evidence type="ECO:0000313" key="4">
    <source>
        <dbReference type="EMBL" id="CCE61124.1"/>
    </source>
</evidence>
<keyword evidence="2" id="KW-0067">ATP-binding</keyword>
<dbReference type="OMA" id="NDECDIA"/>
<sequence length="266" mass="30926">MPEANEFYKSSTNSINSLFSLNRYSRATSCSVLEEQTQTTSSNTNTNNEVGQIFLDSIPQLSPIDVDNKNKFVIILVGLPATGKSTIASHLIHYLKKQQSSRHLRCTVFNAGSVRRTMCKKNLVDELFNQKHSNLKEEFAKITLHNLLESIDNDECDIAIFDATNSNLKRREYVVQELDAYNQNSNTFTIIPMILQITCHNRDFIRYNIHNKSFNEDYFDKSYKFAITSFSNRVKNYYSQFHEMDEEELNKYSNLPNIDNFFIFKL</sequence>
<evidence type="ECO:0000259" key="3">
    <source>
        <dbReference type="Pfam" id="PF01591"/>
    </source>
</evidence>
<dbReference type="KEGG" id="tpf:TPHA_0A00390"/>
<evidence type="ECO:0000256" key="1">
    <source>
        <dbReference type="ARBA" id="ARBA00022741"/>
    </source>
</evidence>
<dbReference type="PIRSF" id="PIRSF000709">
    <property type="entry name" value="6PFK_2-Ptase"/>
    <property type="match status" value="1"/>
</dbReference>
<evidence type="ECO:0000256" key="2">
    <source>
        <dbReference type="ARBA" id="ARBA00022840"/>
    </source>
</evidence>
<dbReference type="GO" id="GO:0006110">
    <property type="term" value="P:regulation of glycolytic process"/>
    <property type="evidence" value="ECO:0007669"/>
    <property type="project" value="EnsemblFungi"/>
</dbReference>
<dbReference type="RefSeq" id="XP_003683558.1">
    <property type="nucleotide sequence ID" value="XM_003683510.1"/>
</dbReference>
<reference evidence="4 5" key="1">
    <citation type="journal article" date="2011" name="Proc. Natl. Acad. Sci. U.S.A.">
        <title>Evolutionary erosion of yeast sex chromosomes by mating-type switching accidents.</title>
        <authorList>
            <person name="Gordon J.L."/>
            <person name="Armisen D."/>
            <person name="Proux-Wera E."/>
            <person name="Oheigeartaigh S.S."/>
            <person name="Byrne K.P."/>
            <person name="Wolfe K.H."/>
        </authorList>
    </citation>
    <scope>NUCLEOTIDE SEQUENCE [LARGE SCALE GENOMIC DNA]</scope>
    <source>
        <strain evidence="5">ATCC 24235 / CBS 4417 / NBRC 1672 / NRRL Y-8282 / UCD 70-5</strain>
    </source>
</reference>
<dbReference type="GO" id="GO:0005829">
    <property type="term" value="C:cytosol"/>
    <property type="evidence" value="ECO:0007669"/>
    <property type="project" value="TreeGrafter"/>
</dbReference>
<protein>
    <recommendedName>
        <fullName evidence="3">6-phosphofructo-2-kinase domain-containing protein</fullName>
    </recommendedName>
</protein>
<dbReference type="AlphaFoldDB" id="G8BMJ6"/>
<feature type="domain" description="6-phosphofructo-2-kinase" evidence="3">
    <location>
        <begin position="66"/>
        <end position="252"/>
    </location>
</feature>
<dbReference type="Pfam" id="PF01591">
    <property type="entry name" value="6PF2K"/>
    <property type="match status" value="1"/>
</dbReference>
<proteinExistence type="predicted"/>
<keyword evidence="5" id="KW-1185">Reference proteome</keyword>